<sequence>MLSNDRPSEKIFQTALLAKKGTFFILCGNFSKKTINCCWKVSEIIRKSVWVIYKSGILIQTAACFAERHHRRGGRIFQTAYRTAATKIRRQFL</sequence>
<dbReference type="AlphaFoldDB" id="D4DTN1"/>
<comment type="caution">
    <text evidence="1">The sequence shown here is derived from an EMBL/GenBank/DDBJ whole genome shotgun (WGS) entry which is preliminary data.</text>
</comment>
<dbReference type="Proteomes" id="UP000005536">
    <property type="component" value="Unassembled WGS sequence"/>
</dbReference>
<protein>
    <submittedName>
        <fullName evidence="1">Uncharacterized protein</fullName>
    </submittedName>
</protein>
<reference evidence="1 2" key="1">
    <citation type="submission" date="2010-02" db="EMBL/GenBank/DDBJ databases">
        <authorList>
            <person name="Weinstock G."/>
            <person name="Sodergren E."/>
            <person name="Clifton S."/>
            <person name="Fulton L."/>
            <person name="Fulton B."/>
            <person name="Courtney L."/>
            <person name="Fronick C."/>
            <person name="Harrison M."/>
            <person name="Strong C."/>
            <person name="Farmer C."/>
            <person name="Delahaunty K."/>
            <person name="Markovic C."/>
            <person name="Hall O."/>
            <person name="Minx P."/>
            <person name="Tomlinson C."/>
            <person name="Mitreva M."/>
            <person name="Nelson J."/>
            <person name="Hou S."/>
            <person name="Wollam A."/>
            <person name="Pepin K.H."/>
            <person name="Johnson M."/>
            <person name="Bhonagiri V."/>
            <person name="Zhang X."/>
            <person name="Suruliraj S."/>
            <person name="Warren W."/>
            <person name="Chinwalla A."/>
            <person name="Mardis E.R."/>
            <person name="Wilson R.K."/>
        </authorList>
    </citation>
    <scope>NUCLEOTIDE SEQUENCE [LARGE SCALE GENOMIC DNA]</scope>
    <source>
        <strain evidence="1 2">ATCC 29315</strain>
    </source>
</reference>
<evidence type="ECO:0000313" key="1">
    <source>
        <dbReference type="EMBL" id="EFE48846.1"/>
    </source>
</evidence>
<gene>
    <name evidence="1" type="ORF">NEIELOOT_02437</name>
</gene>
<accession>D4DTN1</accession>
<evidence type="ECO:0000313" key="2">
    <source>
        <dbReference type="Proteomes" id="UP000005536"/>
    </source>
</evidence>
<dbReference type="EMBL" id="ADBF01000234">
    <property type="protein sequence ID" value="EFE48846.1"/>
    <property type="molecule type" value="Genomic_DNA"/>
</dbReference>
<organism evidence="1 2">
    <name type="scientific">Neisseria elongata subsp. glycolytica ATCC 29315</name>
    <dbReference type="NCBI Taxonomy" id="546263"/>
    <lineage>
        <taxon>Bacteria</taxon>
        <taxon>Pseudomonadati</taxon>
        <taxon>Pseudomonadota</taxon>
        <taxon>Betaproteobacteria</taxon>
        <taxon>Neisseriales</taxon>
        <taxon>Neisseriaceae</taxon>
        <taxon>Neisseria</taxon>
    </lineage>
</organism>
<name>D4DTN1_NEIEG</name>
<proteinExistence type="predicted"/>